<feature type="transmembrane region" description="Helical" evidence="8">
    <location>
        <begin position="425"/>
        <end position="452"/>
    </location>
</feature>
<feature type="transmembrane region" description="Helical" evidence="8">
    <location>
        <begin position="500"/>
        <end position="522"/>
    </location>
</feature>
<feature type="transmembrane region" description="Helical" evidence="8">
    <location>
        <begin position="529"/>
        <end position="552"/>
    </location>
</feature>
<feature type="transmembrane region" description="Helical" evidence="8">
    <location>
        <begin position="144"/>
        <end position="170"/>
    </location>
</feature>
<dbReference type="SUPFAM" id="SSF161098">
    <property type="entry name" value="MetI-like"/>
    <property type="match status" value="2"/>
</dbReference>
<dbReference type="PANTHER" id="PTHR43357">
    <property type="entry name" value="INNER MEMBRANE ABC TRANSPORTER PERMEASE PROTEIN YDCV"/>
    <property type="match status" value="1"/>
</dbReference>
<sequence>MVAIFGLVSFLVVSLTVLPVLVLLLTAFRPQGKLWLDPAGFSLENFVNLASQPGLGQLISNTVIYVGGTIAIATFFATLWAWITERTDFRYKVTVRVLMILTLSLPSLIQGFGWVLLLNPSNGYINHLLRTWFDLETHTGPINIYSLGMMVLVSSFLLTPTIYVMLSGIIRNMDYKLEFPATLAGVSPWRILLRIVGPILLPGLLSVFIYTVMIMIQVFEIPLSIGLTGGIQVLSTRIYLLSTAELGAPDYNLAAAFGIVLVVIALFLVLLYQRLTRESEKFAVIGGKNFRLVAKELGWRRHAVHGYAVAFFLLAFMPVLILLWASLLPFYTLPSVEALANVSFDNYRQLFSSSLFQRSLSNTAIVVVLGSTLAICVSFLVAYVSVRPVNRWCRWLDVLSFLPIAIPNIVLGLAVLLLYVRTPIYGTIAAILLAQVVVNLVFGTRVISAALIQVHPDIERAAILGGVGRLRIMWRVLVPILRTQIFNGWLLVFAHGMRDVGIPLIFLTTKTAMLSSALWLLWGYPDVPGAAALSVVLIVLLAAVVMPLQVYMARVDERNS</sequence>
<accession>A0A0C6P6U5</accession>
<keyword evidence="3" id="KW-1003">Cell membrane</keyword>
<evidence type="ECO:0000256" key="2">
    <source>
        <dbReference type="ARBA" id="ARBA00022448"/>
    </source>
</evidence>
<evidence type="ECO:0000256" key="1">
    <source>
        <dbReference type="ARBA" id="ARBA00004429"/>
    </source>
</evidence>
<evidence type="ECO:0000256" key="6">
    <source>
        <dbReference type="ARBA" id="ARBA00022989"/>
    </source>
</evidence>
<gene>
    <name evidence="10" type="ORF">BN112_3647</name>
</gene>
<keyword evidence="2 8" id="KW-0813">Transport</keyword>
<feature type="transmembrane region" description="Helical" evidence="8">
    <location>
        <begin position="364"/>
        <end position="386"/>
    </location>
</feature>
<keyword evidence="6 8" id="KW-1133">Transmembrane helix</keyword>
<dbReference type="InterPro" id="IPR000515">
    <property type="entry name" value="MetI-like"/>
</dbReference>
<feature type="transmembrane region" description="Helical" evidence="8">
    <location>
        <begin position="63"/>
        <end position="83"/>
    </location>
</feature>
<evidence type="ECO:0000259" key="9">
    <source>
        <dbReference type="PROSITE" id="PS50928"/>
    </source>
</evidence>
<protein>
    <submittedName>
        <fullName evidence="10">Putative iron(III)-transport system permease</fullName>
    </submittedName>
</protein>
<dbReference type="KEGG" id="bbh:BN112_3647"/>
<dbReference type="Pfam" id="PF00528">
    <property type="entry name" value="BPD_transp_1"/>
    <property type="match status" value="2"/>
</dbReference>
<evidence type="ECO:0000256" key="4">
    <source>
        <dbReference type="ARBA" id="ARBA00022519"/>
    </source>
</evidence>
<evidence type="ECO:0000256" key="3">
    <source>
        <dbReference type="ARBA" id="ARBA00022475"/>
    </source>
</evidence>
<comment type="similarity">
    <text evidence="8">Belongs to the binding-protein-dependent transport system permease family.</text>
</comment>
<feature type="transmembrane region" description="Helical" evidence="8">
    <location>
        <begin position="304"/>
        <end position="325"/>
    </location>
</feature>
<dbReference type="InterPro" id="IPR035906">
    <property type="entry name" value="MetI-like_sf"/>
</dbReference>
<keyword evidence="5 8" id="KW-0812">Transmembrane</keyword>
<reference evidence="10 11" key="1">
    <citation type="journal article" date="2012" name="BMC Genomics">
        <title>Comparative genomics of the classical Bordetella subspecies: the evolution and exchange of virulence-associated diversity amongst closely related pathogens.</title>
        <authorList>
            <person name="Park J."/>
            <person name="Zhang Y."/>
            <person name="Buboltz A.M."/>
            <person name="Zhang X."/>
            <person name="Schuster S.C."/>
            <person name="Ahuja U."/>
            <person name="Liu M."/>
            <person name="Miller J.F."/>
            <person name="Sebaihia M."/>
            <person name="Bentley S.D."/>
            <person name="Parkhill J."/>
            <person name="Harvill E.T."/>
        </authorList>
    </citation>
    <scope>NUCLEOTIDE SEQUENCE [LARGE SCALE GENOMIC DNA]</scope>
    <source>
        <strain evidence="10 11">253</strain>
    </source>
</reference>
<organism evidence="10 11">
    <name type="scientific">Bordetella bronchiseptica 253</name>
    <dbReference type="NCBI Taxonomy" id="568707"/>
    <lineage>
        <taxon>Bacteria</taxon>
        <taxon>Pseudomonadati</taxon>
        <taxon>Pseudomonadota</taxon>
        <taxon>Betaproteobacteria</taxon>
        <taxon>Burkholderiales</taxon>
        <taxon>Alcaligenaceae</taxon>
        <taxon>Bordetella</taxon>
    </lineage>
</organism>
<dbReference type="GO" id="GO:0055085">
    <property type="term" value="P:transmembrane transport"/>
    <property type="evidence" value="ECO:0007669"/>
    <property type="project" value="InterPro"/>
</dbReference>
<evidence type="ECO:0000256" key="5">
    <source>
        <dbReference type="ARBA" id="ARBA00022692"/>
    </source>
</evidence>
<evidence type="ECO:0000256" key="7">
    <source>
        <dbReference type="ARBA" id="ARBA00023136"/>
    </source>
</evidence>
<dbReference type="AlphaFoldDB" id="A0A0C6P6U5"/>
<proteinExistence type="inferred from homology"/>
<feature type="domain" description="ABC transmembrane type-1" evidence="9">
    <location>
        <begin position="360"/>
        <end position="546"/>
    </location>
</feature>
<name>A0A0C6P6U5_BORBO</name>
<dbReference type="EMBL" id="HE965806">
    <property type="protein sequence ID" value="CCJ55561.1"/>
    <property type="molecule type" value="Genomic_DNA"/>
</dbReference>
<dbReference type="HOGENOM" id="CLU_021838_2_1_4"/>
<evidence type="ECO:0000313" key="10">
    <source>
        <dbReference type="EMBL" id="CCJ55561.1"/>
    </source>
</evidence>
<dbReference type="OrthoDB" id="9807047at2"/>
<dbReference type="GO" id="GO:0005886">
    <property type="term" value="C:plasma membrane"/>
    <property type="evidence" value="ECO:0007669"/>
    <property type="project" value="UniProtKB-SubCell"/>
</dbReference>
<evidence type="ECO:0000313" key="11">
    <source>
        <dbReference type="Proteomes" id="UP000007564"/>
    </source>
</evidence>
<evidence type="ECO:0000256" key="8">
    <source>
        <dbReference type="RuleBase" id="RU363032"/>
    </source>
</evidence>
<feature type="transmembrane region" description="Helical" evidence="8">
    <location>
        <begin position="398"/>
        <end position="419"/>
    </location>
</feature>
<dbReference type="Gene3D" id="1.10.3720.10">
    <property type="entry name" value="MetI-like"/>
    <property type="match status" value="2"/>
</dbReference>
<dbReference type="RefSeq" id="WP_015064852.1">
    <property type="nucleotide sequence ID" value="NC_019382.1"/>
</dbReference>
<feature type="transmembrane region" description="Helical" evidence="8">
    <location>
        <begin position="7"/>
        <end position="28"/>
    </location>
</feature>
<feature type="transmembrane region" description="Helical" evidence="8">
    <location>
        <begin position="251"/>
        <end position="272"/>
    </location>
</feature>
<dbReference type="PROSITE" id="PS50928">
    <property type="entry name" value="ABC_TM1"/>
    <property type="match status" value="2"/>
</dbReference>
<feature type="transmembrane region" description="Helical" evidence="8">
    <location>
        <begin position="95"/>
        <end position="117"/>
    </location>
</feature>
<dbReference type="CDD" id="cd06261">
    <property type="entry name" value="TM_PBP2"/>
    <property type="match status" value="2"/>
</dbReference>
<dbReference type="Proteomes" id="UP000007564">
    <property type="component" value="Chromosome"/>
</dbReference>
<comment type="subcellular location">
    <subcellularLocation>
        <location evidence="1">Cell inner membrane</location>
        <topology evidence="1">Multi-pass membrane protein</topology>
    </subcellularLocation>
    <subcellularLocation>
        <location evidence="8">Cell membrane</location>
        <topology evidence="8">Multi-pass membrane protein</topology>
    </subcellularLocation>
</comment>
<keyword evidence="4" id="KW-0997">Cell inner membrane</keyword>
<feature type="transmembrane region" description="Helical" evidence="8">
    <location>
        <begin position="191"/>
        <end position="219"/>
    </location>
</feature>
<keyword evidence="7 8" id="KW-0472">Membrane</keyword>
<dbReference type="PANTHER" id="PTHR43357:SF4">
    <property type="entry name" value="INNER MEMBRANE ABC TRANSPORTER PERMEASE PROTEIN YDCV"/>
    <property type="match status" value="1"/>
</dbReference>
<feature type="domain" description="ABC transmembrane type-1" evidence="9">
    <location>
        <begin position="59"/>
        <end position="272"/>
    </location>
</feature>